<dbReference type="PANTHER" id="PTHR36427:SF3">
    <property type="entry name" value="LARGE RIBOSOMAL SUBUNIT PROTEIN UL1M"/>
    <property type="match status" value="1"/>
</dbReference>
<comment type="similarity">
    <text evidence="1">Belongs to the universal ribosomal protein uL1 family.</text>
</comment>
<keyword evidence="2" id="KW-0689">Ribosomal protein</keyword>
<dbReference type="GeneID" id="68108508"/>
<dbReference type="CDD" id="cd00403">
    <property type="entry name" value="Ribosomal_L1"/>
    <property type="match status" value="1"/>
</dbReference>
<dbReference type="GO" id="GO:0006412">
    <property type="term" value="P:translation"/>
    <property type="evidence" value="ECO:0007669"/>
    <property type="project" value="InterPro"/>
</dbReference>
<dbReference type="Proteomes" id="UP000444721">
    <property type="component" value="Unassembled WGS sequence"/>
</dbReference>
<dbReference type="SUPFAM" id="SSF56808">
    <property type="entry name" value="Ribosomal protein L1"/>
    <property type="match status" value="1"/>
</dbReference>
<dbReference type="PANTHER" id="PTHR36427">
    <property type="entry name" value="54S RIBOSOMAL PROTEIN L1, MITOCHONDRIAL"/>
    <property type="match status" value="1"/>
</dbReference>
<dbReference type="InterPro" id="IPR002143">
    <property type="entry name" value="Ribosomal_uL1"/>
</dbReference>
<accession>A0A6A5BYB1</accession>
<dbReference type="RefSeq" id="XP_044564335.1">
    <property type="nucleotide sequence ID" value="XM_044703470.1"/>
</dbReference>
<dbReference type="VEuPathDB" id="AmoebaDB:NfTy_030440"/>
<proteinExistence type="inferred from homology"/>
<sequence length="215" mass="24389">MSKLSSDELRESVVKVLSEKDRRKFTQTVDLQIKLKNYDPSKDKRFNGSLKLPNYVKENLKVCILGDHNHCEKAKELGIPYRTVDDLKNTNKNKKIVKKLADSYDAFLASDSLIKRIPRLLGPGLSKAGKFPLVLGQNDDIPSKIEELKKTVKFQLKKEINLATAIGNVKMSEDEIQQNVTIAMNFFVSLLKKNWQNVGSVTIKPTMGKPQKIYP</sequence>
<reference evidence="4 5" key="1">
    <citation type="journal article" date="2019" name="Sci. Rep.">
        <title>Nanopore sequencing improves the draft genome of the human pathogenic amoeba Naegleria fowleri.</title>
        <authorList>
            <person name="Liechti N."/>
            <person name="Schurch N."/>
            <person name="Bruggmann R."/>
            <person name="Wittwer M."/>
        </authorList>
    </citation>
    <scope>NUCLEOTIDE SEQUENCE [LARGE SCALE GENOMIC DNA]</scope>
    <source>
        <strain evidence="4 5">ATCC 30894</strain>
    </source>
</reference>
<keyword evidence="5" id="KW-1185">Reference proteome</keyword>
<dbReference type="OrthoDB" id="2449818at2759"/>
<dbReference type="Pfam" id="PF00687">
    <property type="entry name" value="Ribosomal_L1"/>
    <property type="match status" value="1"/>
</dbReference>
<dbReference type="GO" id="GO:0015934">
    <property type="term" value="C:large ribosomal subunit"/>
    <property type="evidence" value="ECO:0007669"/>
    <property type="project" value="InterPro"/>
</dbReference>
<dbReference type="InterPro" id="IPR016095">
    <property type="entry name" value="Ribosomal_uL1_3-a/b-sand"/>
</dbReference>
<protein>
    <recommendedName>
        <fullName evidence="6">Ribosomal protein</fullName>
    </recommendedName>
</protein>
<evidence type="ECO:0008006" key="6">
    <source>
        <dbReference type="Google" id="ProtNLM"/>
    </source>
</evidence>
<comment type="caution">
    <text evidence="4">The sequence shown here is derived from an EMBL/GenBank/DDBJ whole genome shotgun (WGS) entry which is preliminary data.</text>
</comment>
<keyword evidence="3" id="KW-0687">Ribonucleoprotein</keyword>
<dbReference type="Gene3D" id="3.30.190.20">
    <property type="match status" value="1"/>
</dbReference>
<evidence type="ECO:0000256" key="3">
    <source>
        <dbReference type="ARBA" id="ARBA00023274"/>
    </source>
</evidence>
<dbReference type="OMA" id="GPRNKMP"/>
<dbReference type="InterPro" id="IPR023674">
    <property type="entry name" value="Ribosomal_uL1-like"/>
</dbReference>
<name>A0A6A5BYB1_NAEFO</name>
<dbReference type="GO" id="GO:0003735">
    <property type="term" value="F:structural constituent of ribosome"/>
    <property type="evidence" value="ECO:0007669"/>
    <property type="project" value="InterPro"/>
</dbReference>
<evidence type="ECO:0000313" key="5">
    <source>
        <dbReference type="Proteomes" id="UP000444721"/>
    </source>
</evidence>
<dbReference type="AlphaFoldDB" id="A0A6A5BYB1"/>
<dbReference type="InterPro" id="IPR028364">
    <property type="entry name" value="Ribosomal_uL1/biogenesis"/>
</dbReference>
<evidence type="ECO:0000256" key="1">
    <source>
        <dbReference type="ARBA" id="ARBA00010531"/>
    </source>
</evidence>
<organism evidence="4 5">
    <name type="scientific">Naegleria fowleri</name>
    <name type="common">Brain eating amoeba</name>
    <dbReference type="NCBI Taxonomy" id="5763"/>
    <lineage>
        <taxon>Eukaryota</taxon>
        <taxon>Discoba</taxon>
        <taxon>Heterolobosea</taxon>
        <taxon>Tetramitia</taxon>
        <taxon>Eutetramitia</taxon>
        <taxon>Vahlkampfiidae</taxon>
        <taxon>Naegleria</taxon>
    </lineage>
</organism>
<evidence type="ECO:0000313" key="4">
    <source>
        <dbReference type="EMBL" id="KAF0979622.1"/>
    </source>
</evidence>
<dbReference type="VEuPathDB" id="AmoebaDB:FDP41_001290"/>
<dbReference type="EMBL" id="VFQX01000023">
    <property type="protein sequence ID" value="KAF0979622.1"/>
    <property type="molecule type" value="Genomic_DNA"/>
</dbReference>
<evidence type="ECO:0000256" key="2">
    <source>
        <dbReference type="ARBA" id="ARBA00022980"/>
    </source>
</evidence>
<gene>
    <name evidence="4" type="ORF">FDP41_001290</name>
</gene>
<dbReference type="VEuPathDB" id="AmoebaDB:NF0128000"/>
<dbReference type="Gene3D" id="3.40.50.790">
    <property type="match status" value="1"/>
</dbReference>
<dbReference type="PIRSF" id="PIRSF002155">
    <property type="entry name" value="Ribosomal_L1"/>
    <property type="match status" value="1"/>
</dbReference>
<dbReference type="FunFam" id="3.40.50.790:FF:000002">
    <property type="entry name" value="Ribosomal protein"/>
    <property type="match status" value="1"/>
</dbReference>
<dbReference type="GO" id="GO:0003723">
    <property type="term" value="F:RNA binding"/>
    <property type="evidence" value="ECO:0007669"/>
    <property type="project" value="InterPro"/>
</dbReference>